<dbReference type="Pfam" id="PF00622">
    <property type="entry name" value="SPRY"/>
    <property type="match status" value="1"/>
</dbReference>
<dbReference type="PROSITE" id="PS50188">
    <property type="entry name" value="B302_SPRY"/>
    <property type="match status" value="1"/>
</dbReference>
<keyword evidence="1" id="KW-0479">Metal-binding</keyword>
<dbReference type="PRINTS" id="PR01407">
    <property type="entry name" value="BUTYPHLNCDUF"/>
</dbReference>
<dbReference type="InterPro" id="IPR043136">
    <property type="entry name" value="B30.2/SPRY_sf"/>
</dbReference>
<dbReference type="CDD" id="cd12893">
    <property type="entry name" value="SPRY_PRY_TRIM35"/>
    <property type="match status" value="1"/>
</dbReference>
<gene>
    <name evidence="8" type="ORF">UPYG_G00152470</name>
</gene>
<dbReference type="GO" id="GO:0008270">
    <property type="term" value="F:zinc ion binding"/>
    <property type="evidence" value="ECO:0007669"/>
    <property type="project" value="UniProtKB-KW"/>
</dbReference>
<dbReference type="Gene3D" id="3.30.40.10">
    <property type="entry name" value="Zinc/RING finger domain, C3HC4 (zinc finger)"/>
    <property type="match status" value="1"/>
</dbReference>
<evidence type="ECO:0000256" key="2">
    <source>
        <dbReference type="ARBA" id="ARBA00022771"/>
    </source>
</evidence>
<evidence type="ECO:0000256" key="3">
    <source>
        <dbReference type="ARBA" id="ARBA00022833"/>
    </source>
</evidence>
<dbReference type="InterPro" id="IPR001870">
    <property type="entry name" value="B30.2/SPRY"/>
</dbReference>
<dbReference type="SMART" id="SM00589">
    <property type="entry name" value="PRY"/>
    <property type="match status" value="1"/>
</dbReference>
<dbReference type="AlphaFoldDB" id="A0ABD0WYJ3"/>
<dbReference type="SUPFAM" id="SSF57850">
    <property type="entry name" value="RING/U-box"/>
    <property type="match status" value="1"/>
</dbReference>
<keyword evidence="2 4" id="KW-0863">Zinc-finger</keyword>
<dbReference type="SMART" id="SM00184">
    <property type="entry name" value="RING"/>
    <property type="match status" value="1"/>
</dbReference>
<feature type="domain" description="B30.2/SPRY" evidence="7">
    <location>
        <begin position="288"/>
        <end position="481"/>
    </location>
</feature>
<evidence type="ECO:0000259" key="7">
    <source>
        <dbReference type="PROSITE" id="PS50188"/>
    </source>
</evidence>
<dbReference type="PROSITE" id="PS50089">
    <property type="entry name" value="ZF_RING_2"/>
    <property type="match status" value="1"/>
</dbReference>
<protein>
    <recommendedName>
        <fullName evidence="10">Zinc-binding protein A33-like</fullName>
    </recommendedName>
</protein>
<dbReference type="Gene3D" id="3.30.160.60">
    <property type="entry name" value="Classic Zinc Finger"/>
    <property type="match status" value="1"/>
</dbReference>
<dbReference type="InterPro" id="IPR001841">
    <property type="entry name" value="Znf_RING"/>
</dbReference>
<dbReference type="PANTHER" id="PTHR24103">
    <property type="entry name" value="E3 UBIQUITIN-PROTEIN LIGASE TRIM"/>
    <property type="match status" value="1"/>
</dbReference>
<evidence type="ECO:0008006" key="10">
    <source>
        <dbReference type="Google" id="ProtNLM"/>
    </source>
</evidence>
<dbReference type="FunFam" id="2.60.120.920:FF:000004">
    <property type="entry name" value="Butyrophilin subfamily 1 member A1"/>
    <property type="match status" value="1"/>
</dbReference>
<evidence type="ECO:0000313" key="8">
    <source>
        <dbReference type="EMBL" id="KAL0985067.1"/>
    </source>
</evidence>
<dbReference type="Pfam" id="PF00643">
    <property type="entry name" value="zf-B_box"/>
    <property type="match status" value="1"/>
</dbReference>
<feature type="domain" description="RING-type" evidence="6">
    <location>
        <begin position="29"/>
        <end position="68"/>
    </location>
</feature>
<dbReference type="InterPro" id="IPR003877">
    <property type="entry name" value="SPRY_dom"/>
</dbReference>
<evidence type="ECO:0000256" key="4">
    <source>
        <dbReference type="PROSITE-ProRule" id="PRU00175"/>
    </source>
</evidence>
<dbReference type="Proteomes" id="UP001557470">
    <property type="component" value="Unassembled WGS sequence"/>
</dbReference>
<dbReference type="Gene3D" id="2.60.120.920">
    <property type="match status" value="1"/>
</dbReference>
<evidence type="ECO:0000313" key="9">
    <source>
        <dbReference type="Proteomes" id="UP001557470"/>
    </source>
</evidence>
<dbReference type="SMART" id="SM00336">
    <property type="entry name" value="BBOX"/>
    <property type="match status" value="1"/>
</dbReference>
<organism evidence="8 9">
    <name type="scientific">Umbra pygmaea</name>
    <name type="common">Eastern mudminnow</name>
    <dbReference type="NCBI Taxonomy" id="75934"/>
    <lineage>
        <taxon>Eukaryota</taxon>
        <taxon>Metazoa</taxon>
        <taxon>Chordata</taxon>
        <taxon>Craniata</taxon>
        <taxon>Vertebrata</taxon>
        <taxon>Euteleostomi</taxon>
        <taxon>Actinopterygii</taxon>
        <taxon>Neopterygii</taxon>
        <taxon>Teleostei</taxon>
        <taxon>Protacanthopterygii</taxon>
        <taxon>Esociformes</taxon>
        <taxon>Umbridae</taxon>
        <taxon>Umbra</taxon>
    </lineage>
</organism>
<dbReference type="CDD" id="cd19756">
    <property type="entry name" value="Bbox2"/>
    <property type="match status" value="1"/>
</dbReference>
<dbReference type="InterPro" id="IPR050143">
    <property type="entry name" value="TRIM/RBCC"/>
</dbReference>
<name>A0ABD0WYJ3_UMBPY</name>
<evidence type="ECO:0000256" key="1">
    <source>
        <dbReference type="ARBA" id="ARBA00022723"/>
    </source>
</evidence>
<dbReference type="EMBL" id="JAGEUA010000004">
    <property type="protein sequence ID" value="KAL0985067.1"/>
    <property type="molecule type" value="Genomic_DNA"/>
</dbReference>
<dbReference type="InterPro" id="IPR013083">
    <property type="entry name" value="Znf_RING/FYVE/PHD"/>
</dbReference>
<sequence length="484" mass="55274">MAESKWNEEMSEVEEPTAGPFLLQEDLTCPVCKDFFRDPVLLRCTHSFCKGCLEQSWKSQAQRCPVCRASCDGEAPISNRSLMSATESFLKEKNWRVPNPISNVPLCNLHHLDFQLYCVKDEVPVCVECVTLHPTHELRTIKQVAPSCKDELNIKVNILEEKVETFKRMKKKCTNTVEFLKSQAEQAERLIKAEFERLRQVLNNEEAVRLKALADEEDLKRRRMEERINSLTQDIKTLSELVQTVKREMGAEDLPFLQNFHALKEKAQWPREDRQNPSDALLSMAKHVGALGYSIWKSMQAHVACIPVVMDPNTASPWLFLSPDLASVRDSPERQSFPDNPERFDPCVFVLGAEGFDSGKHRWEVLVRDNPKWILGVCNESVARKRKFTVSTDRGVWTIGLSKGVYNALTSQRTVLNVDRRPERVRVKLNIDKGEVSFWDAGNEGRHLVTFTHKFTEKVFPIFGPGLHSTPMEIASAKVTIHTA</sequence>
<dbReference type="Pfam" id="PF13445">
    <property type="entry name" value="zf-RING_UBOX"/>
    <property type="match status" value="1"/>
</dbReference>
<dbReference type="SMART" id="SM00449">
    <property type="entry name" value="SPRY"/>
    <property type="match status" value="1"/>
</dbReference>
<dbReference type="Pfam" id="PF13765">
    <property type="entry name" value="PRY"/>
    <property type="match status" value="1"/>
</dbReference>
<feature type="coiled-coil region" evidence="5">
    <location>
        <begin position="149"/>
        <end position="248"/>
    </location>
</feature>
<keyword evidence="9" id="KW-1185">Reference proteome</keyword>
<keyword evidence="5" id="KW-0175">Coiled coil</keyword>
<reference evidence="8 9" key="1">
    <citation type="submission" date="2024-06" db="EMBL/GenBank/DDBJ databases">
        <authorList>
            <person name="Pan Q."/>
            <person name="Wen M."/>
            <person name="Jouanno E."/>
            <person name="Zahm M."/>
            <person name="Klopp C."/>
            <person name="Cabau C."/>
            <person name="Louis A."/>
            <person name="Berthelot C."/>
            <person name="Parey E."/>
            <person name="Roest Crollius H."/>
            <person name="Montfort J."/>
            <person name="Robinson-Rechavi M."/>
            <person name="Bouchez O."/>
            <person name="Lampietro C."/>
            <person name="Lopez Roques C."/>
            <person name="Donnadieu C."/>
            <person name="Postlethwait J."/>
            <person name="Bobe J."/>
            <person name="Verreycken H."/>
            <person name="Guiguen Y."/>
        </authorList>
    </citation>
    <scope>NUCLEOTIDE SEQUENCE [LARGE SCALE GENOMIC DNA]</scope>
    <source>
        <strain evidence="8">Up_M1</strain>
        <tissue evidence="8">Testis</tissue>
    </source>
</reference>
<comment type="caution">
    <text evidence="8">The sequence shown here is derived from an EMBL/GenBank/DDBJ whole genome shotgun (WGS) entry which is preliminary data.</text>
</comment>
<evidence type="ECO:0000259" key="6">
    <source>
        <dbReference type="PROSITE" id="PS50089"/>
    </source>
</evidence>
<dbReference type="PROSITE" id="PS00518">
    <property type="entry name" value="ZF_RING_1"/>
    <property type="match status" value="1"/>
</dbReference>
<dbReference type="InterPro" id="IPR006574">
    <property type="entry name" value="PRY"/>
</dbReference>
<accession>A0ABD0WYJ3</accession>
<proteinExistence type="predicted"/>
<dbReference type="SUPFAM" id="SSF49899">
    <property type="entry name" value="Concanavalin A-like lectins/glucanases"/>
    <property type="match status" value="1"/>
</dbReference>
<dbReference type="SUPFAM" id="SSF57845">
    <property type="entry name" value="B-box zinc-binding domain"/>
    <property type="match status" value="1"/>
</dbReference>
<dbReference type="InterPro" id="IPR027370">
    <property type="entry name" value="Znf-RING_euk"/>
</dbReference>
<keyword evidence="3" id="KW-0862">Zinc</keyword>
<dbReference type="InterPro" id="IPR000315">
    <property type="entry name" value="Znf_B-box"/>
</dbReference>
<dbReference type="InterPro" id="IPR013320">
    <property type="entry name" value="ConA-like_dom_sf"/>
</dbReference>
<dbReference type="InterPro" id="IPR017907">
    <property type="entry name" value="Znf_RING_CS"/>
</dbReference>
<evidence type="ECO:0000256" key="5">
    <source>
        <dbReference type="SAM" id="Coils"/>
    </source>
</evidence>
<dbReference type="InterPro" id="IPR003879">
    <property type="entry name" value="Butyrophylin_SPRY"/>
</dbReference>